<dbReference type="EMBL" id="QQAV01000007">
    <property type="protein sequence ID" value="RDI22639.1"/>
    <property type="molecule type" value="Genomic_DNA"/>
</dbReference>
<keyword evidence="2" id="KW-0560">Oxidoreductase</keyword>
<dbReference type="PROSITE" id="PS00061">
    <property type="entry name" value="ADH_SHORT"/>
    <property type="match status" value="1"/>
</dbReference>
<reference evidence="5 6" key="1">
    <citation type="submission" date="2018-07" db="EMBL/GenBank/DDBJ databases">
        <title>Genomic Encyclopedia of Type Strains, Phase IV (KMG-IV): sequencing the most valuable type-strain genomes for metagenomic binning, comparative biology and taxonomic classification.</title>
        <authorList>
            <person name="Goeker M."/>
        </authorList>
    </citation>
    <scope>NUCLEOTIDE SEQUENCE [LARGE SCALE GENOMIC DNA]</scope>
    <source>
        <strain evidence="5 6">DSM 21352</strain>
    </source>
</reference>
<keyword evidence="3" id="KW-0520">NAD</keyword>
<comment type="similarity">
    <text evidence="1">Belongs to the short-chain dehydrogenases/reductases (SDR) family.</text>
</comment>
<dbReference type="GO" id="GO:0016491">
    <property type="term" value="F:oxidoreductase activity"/>
    <property type="evidence" value="ECO:0007669"/>
    <property type="project" value="UniProtKB-KW"/>
</dbReference>
<dbReference type="PANTHER" id="PTHR24321">
    <property type="entry name" value="DEHYDROGENASES, SHORT CHAIN"/>
    <property type="match status" value="1"/>
</dbReference>
<evidence type="ECO:0000256" key="3">
    <source>
        <dbReference type="ARBA" id="ARBA00023027"/>
    </source>
</evidence>
<dbReference type="RefSeq" id="WP_017757974.1">
    <property type="nucleotide sequence ID" value="NZ_QQAV01000007.1"/>
</dbReference>
<comment type="caution">
    <text evidence="5">The sequence shown here is derived from an EMBL/GenBank/DDBJ whole genome shotgun (WGS) entry which is preliminary data.</text>
</comment>
<dbReference type="Gene3D" id="3.40.50.720">
    <property type="entry name" value="NAD(P)-binding Rossmann-like Domain"/>
    <property type="match status" value="1"/>
</dbReference>
<dbReference type="SMART" id="SM00822">
    <property type="entry name" value="PKS_KR"/>
    <property type="match status" value="1"/>
</dbReference>
<dbReference type="InterPro" id="IPR002347">
    <property type="entry name" value="SDR_fam"/>
</dbReference>
<dbReference type="SUPFAM" id="SSF51735">
    <property type="entry name" value="NAD(P)-binding Rossmann-fold domains"/>
    <property type="match status" value="1"/>
</dbReference>
<feature type="domain" description="Ketoreductase" evidence="4">
    <location>
        <begin position="9"/>
        <end position="185"/>
    </location>
</feature>
<evidence type="ECO:0000256" key="2">
    <source>
        <dbReference type="ARBA" id="ARBA00023002"/>
    </source>
</evidence>
<dbReference type="InterPro" id="IPR020904">
    <property type="entry name" value="Sc_DH/Rdtase_CS"/>
</dbReference>
<evidence type="ECO:0000259" key="4">
    <source>
        <dbReference type="SMART" id="SM00822"/>
    </source>
</evidence>
<dbReference type="InterPro" id="IPR057326">
    <property type="entry name" value="KR_dom"/>
</dbReference>
<dbReference type="Pfam" id="PF00106">
    <property type="entry name" value="adh_short"/>
    <property type="match status" value="1"/>
</dbReference>
<sequence>MTTPFPTRKIVLITGASGQLGRAVAQAFLDQGARLILLDRHRGELPDGKDLRHVTADLADRAQVVQRIGEATAQMGGLHTVCHIAGGFRMGEAVHETSAATWDLLMDLNARSLLHVAAATVPLLLEQGGGQIVTVGAGAAARGGAQMGAYSASKSALIRLTESMSAELKDQGIRVNCVLPSIIDTPDNRQSMPDADFARWVAPQALAEVIAFLASDAARAIHGAAIPVSGRV</sequence>
<gene>
    <name evidence="5" type="ORF">DFR41_10742</name>
</gene>
<dbReference type="AlphaFoldDB" id="A0A370FCG9"/>
<name>A0A370FCG9_9BURK</name>
<evidence type="ECO:0000313" key="6">
    <source>
        <dbReference type="Proteomes" id="UP000255265"/>
    </source>
</evidence>
<protein>
    <submittedName>
        <fullName evidence="5">NAD(P)-dependent dehydrogenase (Short-subunit alcohol dehydrogenase family)</fullName>
    </submittedName>
</protein>
<dbReference type="PANTHER" id="PTHR24321:SF8">
    <property type="entry name" value="ESTRADIOL 17-BETA-DEHYDROGENASE 8-RELATED"/>
    <property type="match status" value="1"/>
</dbReference>
<dbReference type="STRING" id="433924.NS331_11525"/>
<dbReference type="Proteomes" id="UP000255265">
    <property type="component" value="Unassembled WGS sequence"/>
</dbReference>
<organism evidence="5 6">
    <name type="scientific">Pseudacidovorax intermedius</name>
    <dbReference type="NCBI Taxonomy" id="433924"/>
    <lineage>
        <taxon>Bacteria</taxon>
        <taxon>Pseudomonadati</taxon>
        <taxon>Pseudomonadota</taxon>
        <taxon>Betaproteobacteria</taxon>
        <taxon>Burkholderiales</taxon>
        <taxon>Comamonadaceae</taxon>
        <taxon>Pseudacidovorax</taxon>
    </lineage>
</organism>
<dbReference type="OrthoDB" id="118015at2"/>
<accession>A0A370FCG9</accession>
<evidence type="ECO:0000313" key="5">
    <source>
        <dbReference type="EMBL" id="RDI22639.1"/>
    </source>
</evidence>
<dbReference type="PRINTS" id="PR00081">
    <property type="entry name" value="GDHRDH"/>
</dbReference>
<dbReference type="InterPro" id="IPR036291">
    <property type="entry name" value="NAD(P)-bd_dom_sf"/>
</dbReference>
<evidence type="ECO:0000256" key="1">
    <source>
        <dbReference type="ARBA" id="ARBA00006484"/>
    </source>
</evidence>
<keyword evidence="6" id="KW-1185">Reference proteome</keyword>
<proteinExistence type="inferred from homology"/>